<reference evidence="4 5" key="1">
    <citation type="journal article" date="2009" name="PLoS ONE">
        <title>The complete genome of Teredinibacter turnerae T7901: an intracellular endosymbiont of marine wood-boring bivalves (shipworms).</title>
        <authorList>
            <person name="Yang J.C."/>
            <person name="Madupu R."/>
            <person name="Durkin A.S."/>
            <person name="Ekborg N.A."/>
            <person name="Pedamallu C.S."/>
            <person name="Hostetler J.B."/>
            <person name="Radune D."/>
            <person name="Toms B.S."/>
            <person name="Henrissat B."/>
            <person name="Coutinho P.M."/>
            <person name="Schwarz S."/>
            <person name="Field L."/>
            <person name="Trindade-Silva A.E."/>
            <person name="Soares C.A.G."/>
            <person name="Elshahawi S."/>
            <person name="Hanora A."/>
            <person name="Schmidt E.W."/>
            <person name="Haygood M.G."/>
            <person name="Posfai J."/>
            <person name="Benner J."/>
            <person name="Madinger C."/>
            <person name="Nove J."/>
            <person name="Anton B."/>
            <person name="Chaudhary K."/>
            <person name="Foster J."/>
            <person name="Holman A."/>
            <person name="Kumar S."/>
            <person name="Lessard P.A."/>
            <person name="Luyten Y.A."/>
            <person name="Slatko B."/>
            <person name="Wood N."/>
            <person name="Wu B."/>
            <person name="Teplitski M."/>
            <person name="Mougous J.D."/>
            <person name="Ward N."/>
            <person name="Eisen J.A."/>
            <person name="Badger J.H."/>
            <person name="Distel D.L."/>
        </authorList>
    </citation>
    <scope>NUCLEOTIDE SEQUENCE [LARGE SCALE GENOMIC DNA]</scope>
    <source>
        <strain evidence="5">ATCC 39867 / T7901</strain>
    </source>
</reference>
<dbReference type="Gene3D" id="2.30.30.40">
    <property type="entry name" value="SH3 Domains"/>
    <property type="match status" value="1"/>
</dbReference>
<keyword evidence="1 2" id="KW-0732">Signal</keyword>
<dbReference type="RefSeq" id="WP_015819811.1">
    <property type="nucleotide sequence ID" value="NC_012997.1"/>
</dbReference>
<dbReference type="OrthoDB" id="9148835at2"/>
<dbReference type="Pfam" id="PF13505">
    <property type="entry name" value="OMP_b-brl"/>
    <property type="match status" value="1"/>
</dbReference>
<evidence type="ECO:0000256" key="2">
    <source>
        <dbReference type="SAM" id="SignalP"/>
    </source>
</evidence>
<dbReference type="Proteomes" id="UP000009080">
    <property type="component" value="Chromosome"/>
</dbReference>
<dbReference type="PROSITE" id="PS51781">
    <property type="entry name" value="SH3B"/>
    <property type="match status" value="1"/>
</dbReference>
<evidence type="ECO:0000313" key="5">
    <source>
        <dbReference type="Proteomes" id="UP000009080"/>
    </source>
</evidence>
<dbReference type="STRING" id="377629.TERTU_1844"/>
<keyword evidence="5" id="KW-1185">Reference proteome</keyword>
<organism evidence="4 5">
    <name type="scientific">Teredinibacter turnerae (strain ATCC 39867 / T7901)</name>
    <dbReference type="NCBI Taxonomy" id="377629"/>
    <lineage>
        <taxon>Bacteria</taxon>
        <taxon>Pseudomonadati</taxon>
        <taxon>Pseudomonadota</taxon>
        <taxon>Gammaproteobacteria</taxon>
        <taxon>Cellvibrionales</taxon>
        <taxon>Cellvibrionaceae</taxon>
        <taxon>Teredinibacter</taxon>
    </lineage>
</organism>
<name>C5BHV5_TERTT</name>
<dbReference type="Pfam" id="PF08239">
    <property type="entry name" value="SH3_3"/>
    <property type="match status" value="1"/>
</dbReference>
<feature type="chain" id="PRO_5002946936" evidence="2">
    <location>
        <begin position="25"/>
        <end position="260"/>
    </location>
</feature>
<gene>
    <name evidence="4" type="ordered locus">TERTU_1844</name>
</gene>
<accession>C5BHV5</accession>
<evidence type="ECO:0000259" key="3">
    <source>
        <dbReference type="PROSITE" id="PS51781"/>
    </source>
</evidence>
<evidence type="ECO:0000256" key="1">
    <source>
        <dbReference type="ARBA" id="ARBA00022729"/>
    </source>
</evidence>
<dbReference type="eggNOG" id="COG3103">
    <property type="taxonomic scope" value="Bacteria"/>
</dbReference>
<dbReference type="EMBL" id="CP001614">
    <property type="protein sequence ID" value="ACR13696.1"/>
    <property type="molecule type" value="Genomic_DNA"/>
</dbReference>
<protein>
    <submittedName>
        <fullName evidence="4">Bacterial SH3 domain protein</fullName>
    </submittedName>
</protein>
<dbReference type="SUPFAM" id="SSF56925">
    <property type="entry name" value="OMPA-like"/>
    <property type="match status" value="1"/>
</dbReference>
<dbReference type="AlphaFoldDB" id="C5BHV5"/>
<sequence length="260" mass="29117">MPQSYLKKIRPLLLGFVLYASSQAQLSAAETAGERVTLQVIDVYADVHAGPGRGYPVFYAVEQGEAIEIIAKRPGWYEIRLQNGRTGWVTAKQISRTVQATGEPADLPEVSFGNYLKNSFLLGLSSGVFTSGELKNSDHWTFSLGYRPISWAALDAEYGKLYGEDVRGDYYGINLIVEPFSQWRLSPYLLVGAGEMDVDSQPKLVPLEIQKSDFNNMAFGLNYYLGRNFLMRAEYRTLTVSTDNKDADLATWKIGFNTFF</sequence>
<dbReference type="HOGENOM" id="CLU_078750_0_0_6"/>
<evidence type="ECO:0000313" key="4">
    <source>
        <dbReference type="EMBL" id="ACR13696.1"/>
    </source>
</evidence>
<feature type="signal peptide" evidence="2">
    <location>
        <begin position="1"/>
        <end position="24"/>
    </location>
</feature>
<dbReference type="InterPro" id="IPR027385">
    <property type="entry name" value="Beta-barrel_OMP"/>
</dbReference>
<dbReference type="InterPro" id="IPR003646">
    <property type="entry name" value="SH3-like_bac-type"/>
</dbReference>
<dbReference type="InterPro" id="IPR011250">
    <property type="entry name" value="OMP/PagP_B-barrel"/>
</dbReference>
<dbReference type="KEGG" id="ttu:TERTU_1844"/>
<feature type="domain" description="SH3b" evidence="3">
    <location>
        <begin position="31"/>
        <end position="98"/>
    </location>
</feature>
<proteinExistence type="predicted"/>
<dbReference type="Gene3D" id="2.40.160.20">
    <property type="match status" value="1"/>
</dbReference>